<gene>
    <name evidence="1" type="ORF">GBF38_004417</name>
</gene>
<protein>
    <submittedName>
        <fullName evidence="1">Uncharacterized protein</fullName>
    </submittedName>
</protein>
<comment type="caution">
    <text evidence="1">The sequence shown here is derived from an EMBL/GenBank/DDBJ whole genome shotgun (WGS) entry which is preliminary data.</text>
</comment>
<reference evidence="1" key="1">
    <citation type="submission" date="2020-04" db="EMBL/GenBank/DDBJ databases">
        <title>A chromosome-scale assembly and high-density genetic map of the yellow drum (Nibea albiflora) genome.</title>
        <authorList>
            <person name="Xu D."/>
            <person name="Zhang W."/>
            <person name="Chen R."/>
            <person name="Tan P."/>
            <person name="Wang L."/>
            <person name="Song H."/>
            <person name="Tian L."/>
            <person name="Zhu Q."/>
            <person name="Wang B."/>
        </authorList>
    </citation>
    <scope>NUCLEOTIDE SEQUENCE</scope>
    <source>
        <strain evidence="1">ZJHYS-2018</strain>
    </source>
</reference>
<proteinExistence type="predicted"/>
<sequence>MMISSTFQQCGNSFNAGGNNRCCNKLLSVSENFLMDVEVIQRDAVTQILCYRPSGTSVSIQIRLAAISLQPWHERSDIRDDFSYDNRCKHSPLPVTGTLD</sequence>
<dbReference type="EMBL" id="CM024801">
    <property type="protein sequence ID" value="KAG8012001.1"/>
    <property type="molecule type" value="Genomic_DNA"/>
</dbReference>
<dbReference type="Proteomes" id="UP000805704">
    <property type="component" value="Chromosome 13"/>
</dbReference>
<evidence type="ECO:0000313" key="2">
    <source>
        <dbReference type="Proteomes" id="UP000805704"/>
    </source>
</evidence>
<accession>A0ACB7FCX2</accession>
<organism evidence="1 2">
    <name type="scientific">Nibea albiflora</name>
    <name type="common">Yellow drum</name>
    <name type="synonym">Corvina albiflora</name>
    <dbReference type="NCBI Taxonomy" id="240163"/>
    <lineage>
        <taxon>Eukaryota</taxon>
        <taxon>Metazoa</taxon>
        <taxon>Chordata</taxon>
        <taxon>Craniata</taxon>
        <taxon>Vertebrata</taxon>
        <taxon>Euteleostomi</taxon>
        <taxon>Actinopterygii</taxon>
        <taxon>Neopterygii</taxon>
        <taxon>Teleostei</taxon>
        <taxon>Neoteleostei</taxon>
        <taxon>Acanthomorphata</taxon>
        <taxon>Eupercaria</taxon>
        <taxon>Sciaenidae</taxon>
        <taxon>Nibea</taxon>
    </lineage>
</organism>
<name>A0ACB7FCX2_NIBAL</name>
<evidence type="ECO:0000313" key="1">
    <source>
        <dbReference type="EMBL" id="KAG8012001.1"/>
    </source>
</evidence>
<keyword evidence="2" id="KW-1185">Reference proteome</keyword>